<dbReference type="InterPro" id="IPR036162">
    <property type="entry name" value="Resolvase-like_N_sf"/>
</dbReference>
<dbReference type="SMART" id="SM00857">
    <property type="entry name" value="Resolvase"/>
    <property type="match status" value="1"/>
</dbReference>
<dbReference type="AlphaFoldDB" id="A0A4R7YVE5"/>
<comment type="similarity">
    <text evidence="1">Belongs to the site-specific recombinase resolvase family.</text>
</comment>
<dbReference type="InterPro" id="IPR006119">
    <property type="entry name" value="Resolv_N"/>
</dbReference>
<keyword evidence="2" id="KW-0229">DNA integration</keyword>
<evidence type="ECO:0000313" key="9">
    <source>
        <dbReference type="Proteomes" id="UP000294697"/>
    </source>
</evidence>
<feature type="domain" description="Resolvase/invertase-type recombinase catalytic" evidence="7">
    <location>
        <begin position="4"/>
        <end position="148"/>
    </location>
</feature>
<reference evidence="8 9" key="1">
    <citation type="submission" date="2019-03" db="EMBL/GenBank/DDBJ databases">
        <title>Subsurface microbial communities from deep shales in Ohio and West Virginia, USA.</title>
        <authorList>
            <person name="Wrighton K."/>
        </authorList>
    </citation>
    <scope>NUCLEOTIDE SEQUENCE [LARGE SCALE GENOMIC DNA]</scope>
    <source>
        <strain evidence="8 9">MSL9.2</strain>
    </source>
</reference>
<protein>
    <submittedName>
        <fullName evidence="8">DNA invertase Pin-like site-specific DNA recombinase</fullName>
    </submittedName>
</protein>
<dbReference type="EMBL" id="SODA01000024">
    <property type="protein sequence ID" value="TDW00942.1"/>
    <property type="molecule type" value="Genomic_DNA"/>
</dbReference>
<dbReference type="PROSITE" id="PS51736">
    <property type="entry name" value="RECOMBINASES_3"/>
    <property type="match status" value="1"/>
</dbReference>
<evidence type="ECO:0000256" key="4">
    <source>
        <dbReference type="ARBA" id="ARBA00023172"/>
    </source>
</evidence>
<name>A0A4R7YVE5_9FIRM</name>
<organism evidence="8 9">
    <name type="scientific">Halanaerobium saccharolyticum</name>
    <dbReference type="NCBI Taxonomy" id="43595"/>
    <lineage>
        <taxon>Bacteria</taxon>
        <taxon>Bacillati</taxon>
        <taxon>Bacillota</taxon>
        <taxon>Clostridia</taxon>
        <taxon>Halanaerobiales</taxon>
        <taxon>Halanaerobiaceae</taxon>
        <taxon>Halanaerobium</taxon>
    </lineage>
</organism>
<sequence length="206" mass="24595">MSGRKYGYIRVSSKEQNPARQEDALLKAGVEKDYIFMDKLSGKNFDRPEYQLIKRLLKEDDVLFIKDLDRLGRNHRMIKEEWKEITMNIGADIVVLNMDLLDTRRFKNGMEELISNIVLELLSYMAEKERKKINKRQAEGIKKARQNGIHLGRPKIEVDDFEYYYDQVYNKEEMTAVEAMEELDVSKSTFYRRKSEYEKHFKQQSF</sequence>
<accession>A0A4R7YVE5</accession>
<dbReference type="InterPro" id="IPR006118">
    <property type="entry name" value="Recombinase_CS"/>
</dbReference>
<dbReference type="PROSITE" id="PS00397">
    <property type="entry name" value="RECOMBINASES_1"/>
    <property type="match status" value="1"/>
</dbReference>
<evidence type="ECO:0000256" key="6">
    <source>
        <dbReference type="PROSITE-ProRule" id="PRU10137"/>
    </source>
</evidence>
<dbReference type="Gene3D" id="3.40.50.1390">
    <property type="entry name" value="Resolvase, N-terminal catalytic domain"/>
    <property type="match status" value="1"/>
</dbReference>
<dbReference type="Pfam" id="PF00239">
    <property type="entry name" value="Resolvase"/>
    <property type="match status" value="1"/>
</dbReference>
<dbReference type="Proteomes" id="UP000294697">
    <property type="component" value="Unassembled WGS sequence"/>
</dbReference>
<gene>
    <name evidence="8" type="ORF">C8C77_12457</name>
</gene>
<dbReference type="PANTHER" id="PTHR30461">
    <property type="entry name" value="DNA-INVERTASE FROM LAMBDOID PROPHAGE"/>
    <property type="match status" value="1"/>
</dbReference>
<dbReference type="OrthoDB" id="9797501at2"/>
<dbReference type="GO" id="GO:0000150">
    <property type="term" value="F:DNA strand exchange activity"/>
    <property type="evidence" value="ECO:0007669"/>
    <property type="project" value="InterPro"/>
</dbReference>
<evidence type="ECO:0000256" key="1">
    <source>
        <dbReference type="ARBA" id="ARBA00009913"/>
    </source>
</evidence>
<dbReference type="CDD" id="cd03768">
    <property type="entry name" value="SR_ResInv"/>
    <property type="match status" value="1"/>
</dbReference>
<dbReference type="GO" id="GO:0015074">
    <property type="term" value="P:DNA integration"/>
    <property type="evidence" value="ECO:0007669"/>
    <property type="project" value="UniProtKB-KW"/>
</dbReference>
<evidence type="ECO:0000313" key="8">
    <source>
        <dbReference type="EMBL" id="TDW00942.1"/>
    </source>
</evidence>
<keyword evidence="4" id="KW-0233">DNA recombination</keyword>
<dbReference type="InterPro" id="IPR050639">
    <property type="entry name" value="SSR_resolvase"/>
</dbReference>
<proteinExistence type="inferred from homology"/>
<keyword evidence="3" id="KW-0238">DNA-binding</keyword>
<evidence type="ECO:0000256" key="2">
    <source>
        <dbReference type="ARBA" id="ARBA00022908"/>
    </source>
</evidence>
<dbReference type="PANTHER" id="PTHR30461:SF26">
    <property type="entry name" value="RESOLVASE HOMOLOG YNEB"/>
    <property type="match status" value="1"/>
</dbReference>
<comment type="caution">
    <text evidence="8">The sequence shown here is derived from an EMBL/GenBank/DDBJ whole genome shotgun (WGS) entry which is preliminary data.</text>
</comment>
<evidence type="ECO:0000259" key="7">
    <source>
        <dbReference type="PROSITE" id="PS51736"/>
    </source>
</evidence>
<evidence type="ECO:0000256" key="5">
    <source>
        <dbReference type="PIRSR" id="PIRSR606118-50"/>
    </source>
</evidence>
<dbReference type="RefSeq" id="WP_133960328.1">
    <property type="nucleotide sequence ID" value="NZ_SODA01000024.1"/>
</dbReference>
<evidence type="ECO:0000256" key="3">
    <source>
        <dbReference type="ARBA" id="ARBA00023125"/>
    </source>
</evidence>
<dbReference type="SUPFAM" id="SSF53041">
    <property type="entry name" value="Resolvase-like"/>
    <property type="match status" value="1"/>
</dbReference>
<feature type="active site" description="O-(5'-phospho-DNA)-serine intermediate" evidence="5 6">
    <location>
        <position position="12"/>
    </location>
</feature>
<dbReference type="GO" id="GO:0003677">
    <property type="term" value="F:DNA binding"/>
    <property type="evidence" value="ECO:0007669"/>
    <property type="project" value="UniProtKB-KW"/>
</dbReference>